<evidence type="ECO:0000313" key="1">
    <source>
        <dbReference type="EMBL" id="JAT39636.1"/>
    </source>
</evidence>
<feature type="non-terminal residue" evidence="1">
    <location>
        <position position="1"/>
    </location>
</feature>
<reference evidence="1" key="1">
    <citation type="submission" date="2015-11" db="EMBL/GenBank/DDBJ databases">
        <title>De novo transcriptome assembly of four potential Pierce s Disease insect vectors from Arizona vineyards.</title>
        <authorList>
            <person name="Tassone E.E."/>
        </authorList>
    </citation>
    <scope>NUCLEOTIDE SEQUENCE</scope>
</reference>
<dbReference type="AlphaFoldDB" id="A0A1B6MUM1"/>
<dbReference type="EMBL" id="GEBQ01000341">
    <property type="protein sequence ID" value="JAT39636.1"/>
    <property type="molecule type" value="Transcribed_RNA"/>
</dbReference>
<gene>
    <name evidence="1" type="ORF">g.54943</name>
</gene>
<proteinExistence type="predicted"/>
<protein>
    <submittedName>
        <fullName evidence="1">Uncharacterized protein</fullName>
    </submittedName>
</protein>
<organism evidence="1">
    <name type="scientific">Graphocephala atropunctata</name>
    <dbReference type="NCBI Taxonomy" id="36148"/>
    <lineage>
        <taxon>Eukaryota</taxon>
        <taxon>Metazoa</taxon>
        <taxon>Ecdysozoa</taxon>
        <taxon>Arthropoda</taxon>
        <taxon>Hexapoda</taxon>
        <taxon>Insecta</taxon>
        <taxon>Pterygota</taxon>
        <taxon>Neoptera</taxon>
        <taxon>Paraneoptera</taxon>
        <taxon>Hemiptera</taxon>
        <taxon>Auchenorrhyncha</taxon>
        <taxon>Membracoidea</taxon>
        <taxon>Cicadellidae</taxon>
        <taxon>Cicadellinae</taxon>
        <taxon>Cicadellini</taxon>
        <taxon>Graphocephala</taxon>
    </lineage>
</organism>
<sequence>SIFAARDQYLKVTSVRGSLEQHKFSSNELKPKNSESEALDVNSIDYSNVCKTSSNLDSDASFFPTQNSRDNIIADYINHEHVSFERSLALNENSQSAILKDKSISITSKIKQFIFPESDS</sequence>
<name>A0A1B6MUM1_9HEMI</name>
<feature type="non-terminal residue" evidence="1">
    <location>
        <position position="120"/>
    </location>
</feature>
<accession>A0A1B6MUM1</accession>